<gene>
    <name evidence="1" type="ORF">GKD17_13755</name>
</gene>
<dbReference type="InterPro" id="IPR027417">
    <property type="entry name" value="P-loop_NTPase"/>
</dbReference>
<proteinExistence type="predicted"/>
<dbReference type="EMBL" id="CP046176">
    <property type="protein sequence ID" value="QJR77367.1"/>
    <property type="molecule type" value="Genomic_DNA"/>
</dbReference>
<dbReference type="GeneID" id="93447743"/>
<dbReference type="Proteomes" id="UP000500949">
    <property type="component" value="Chromosome"/>
</dbReference>
<accession>A0A858XPI3</accession>
<sequence>MEYNGLWDRLTVDGEKMDTIRKDWIEGKVPDLPFVIIDQEKLKEHISEKLSNIAGQRMVTTIIKAQYGDGKTNVLKYLSLYFVNHKDLRILLLYSRADVEQTDFCIYLLQQLQDNCMKELVEGVKSLRNTDRFNPAILANNFNDDFSHIRDYTIKLFEQGLDDETITNIIYLGTGRLYSKGAFSKHGLSQLTNFNRREIFVLFLNILAQCDYRIIFAVDELEKIYDKSTRRMAYFFNSYRELVDLFNKIQGHYLITTITNAVDIASLSQPFWGRIENDVVYIKKITEESDLAELVQLMAELLNVEIREGKVSDIVSTISRKRLDSNRFVIRAIGEALKGNHSISFEEELAKDEQIKTLYNNAYTNAKDDGGLKNLTRAFFDPLEYYLETLEYKNIDENLFRRDYQAFIDIVSKKAFFFLFNDDSKIKGRIQEFINEKGINRFVVFVPKELTVTHSMFDFAGVEVKIIDYDPTQLFVLMNIYRRNFDKQKEIFRLIGIVTEYVFE</sequence>
<evidence type="ECO:0000313" key="1">
    <source>
        <dbReference type="EMBL" id="QJR77367.1"/>
    </source>
</evidence>
<dbReference type="SUPFAM" id="SSF52540">
    <property type="entry name" value="P-loop containing nucleoside triphosphate hydrolases"/>
    <property type="match status" value="1"/>
</dbReference>
<reference evidence="1 2" key="1">
    <citation type="submission" date="2019-11" db="EMBL/GenBank/DDBJ databases">
        <title>Complete genome sequence of Bacteroides dorei DSM 17855.</title>
        <authorList>
            <person name="Russell J.T."/>
        </authorList>
    </citation>
    <scope>NUCLEOTIDE SEQUENCE [LARGE SCALE GENOMIC DNA]</scope>
    <source>
        <strain evidence="1 2">DSM 17855</strain>
    </source>
</reference>
<organism evidence="1 2">
    <name type="scientific">Phocaeicola dorei</name>
    <dbReference type="NCBI Taxonomy" id="357276"/>
    <lineage>
        <taxon>Bacteria</taxon>
        <taxon>Pseudomonadati</taxon>
        <taxon>Bacteroidota</taxon>
        <taxon>Bacteroidia</taxon>
        <taxon>Bacteroidales</taxon>
        <taxon>Bacteroidaceae</taxon>
        <taxon>Phocaeicola</taxon>
    </lineage>
</organism>
<dbReference type="AlphaFoldDB" id="A0A858XPI3"/>
<dbReference type="RefSeq" id="WP_007833355.1">
    <property type="nucleotide sequence ID" value="NZ_CP046176.1"/>
</dbReference>
<name>A0A858XPI3_9BACT</name>
<evidence type="ECO:0000313" key="2">
    <source>
        <dbReference type="Proteomes" id="UP000500949"/>
    </source>
</evidence>
<protein>
    <submittedName>
        <fullName evidence="1">Uncharacterized protein</fullName>
    </submittedName>
</protein>